<protein>
    <recommendedName>
        <fullName evidence="3">G domain-containing protein</fullName>
    </recommendedName>
</protein>
<evidence type="ECO:0000256" key="1">
    <source>
        <dbReference type="SAM" id="Coils"/>
    </source>
</evidence>
<evidence type="ECO:0000256" key="2">
    <source>
        <dbReference type="SAM" id="MobiDB-lite"/>
    </source>
</evidence>
<organism evidence="4 5">
    <name type="scientific">Athelia psychrophila</name>
    <dbReference type="NCBI Taxonomy" id="1759441"/>
    <lineage>
        <taxon>Eukaryota</taxon>
        <taxon>Fungi</taxon>
        <taxon>Dikarya</taxon>
        <taxon>Basidiomycota</taxon>
        <taxon>Agaricomycotina</taxon>
        <taxon>Agaricomycetes</taxon>
        <taxon>Agaricomycetidae</taxon>
        <taxon>Atheliales</taxon>
        <taxon>Atheliaceae</taxon>
        <taxon>Athelia</taxon>
    </lineage>
</organism>
<dbReference type="Pfam" id="PF01926">
    <property type="entry name" value="MMR_HSR1"/>
    <property type="match status" value="1"/>
</dbReference>
<feature type="region of interest" description="Disordered" evidence="2">
    <location>
        <begin position="1"/>
        <end position="21"/>
    </location>
</feature>
<feature type="domain" description="G" evidence="3">
    <location>
        <begin position="36"/>
        <end position="111"/>
    </location>
</feature>
<evidence type="ECO:0000313" key="4">
    <source>
        <dbReference type="EMBL" id="KZP20227.1"/>
    </source>
</evidence>
<evidence type="ECO:0000313" key="5">
    <source>
        <dbReference type="Proteomes" id="UP000076532"/>
    </source>
</evidence>
<keyword evidence="5" id="KW-1185">Reference proteome</keyword>
<accession>A0A166IVX3</accession>
<dbReference type="Gene3D" id="3.40.50.300">
    <property type="entry name" value="P-loop containing nucleotide triphosphate hydrolases"/>
    <property type="match status" value="1"/>
</dbReference>
<dbReference type="AlphaFoldDB" id="A0A166IVX3"/>
<dbReference type="InterPro" id="IPR006073">
    <property type="entry name" value="GTP-bd"/>
</dbReference>
<feature type="coiled-coil region" evidence="1">
    <location>
        <begin position="244"/>
        <end position="347"/>
    </location>
</feature>
<dbReference type="STRING" id="436010.A0A166IVX3"/>
<name>A0A166IVX3_9AGAM</name>
<dbReference type="Proteomes" id="UP000076532">
    <property type="component" value="Unassembled WGS sequence"/>
</dbReference>
<dbReference type="SUPFAM" id="SSF52540">
    <property type="entry name" value="P-loop containing nucleoside triphosphate hydrolases"/>
    <property type="match status" value="1"/>
</dbReference>
<gene>
    <name evidence="4" type="ORF">FIBSPDRAFT_862023</name>
</gene>
<dbReference type="InterPro" id="IPR027417">
    <property type="entry name" value="P-loop_NTPase"/>
</dbReference>
<sequence length="380" mass="42539">MHRNEISTPRTGSRSLPAKSSSKTNVLDTLNVDIVIAVMGATGSGKTTFINLLSGSELRVGRGLQSCTSVVQAAAPFTFQGRRVLLFDTPGFDDTTKSDTDILKMIAAFLASTYEQGATLSGVIYMHRISDFRMGGISRRNFSMFRKLCGDDSLKNVALVTNMWSEVDPAVGDAREAELRSKDIFFKPVLDKHAQLLRHDGTLATAQAIVAQIVDNHPMALRIQEELVDEHKDISETAAGTELNRELAEQARKHKEELKLIREEMQVAIKERDEETRQELEAEAKKLKAEMQRVQTDSQKLAANYNEEKARLEQRMMEISDAAQRSAAGYQRQMEELQRALEERTHTSAAERNAIQKQMDDLQRKYEADVRHNGGGCIIV</sequence>
<dbReference type="OrthoDB" id="8954335at2759"/>
<evidence type="ECO:0000259" key="3">
    <source>
        <dbReference type="Pfam" id="PF01926"/>
    </source>
</evidence>
<reference evidence="4 5" key="1">
    <citation type="journal article" date="2016" name="Mol. Biol. Evol.">
        <title>Comparative Genomics of Early-Diverging Mushroom-Forming Fungi Provides Insights into the Origins of Lignocellulose Decay Capabilities.</title>
        <authorList>
            <person name="Nagy L.G."/>
            <person name="Riley R."/>
            <person name="Tritt A."/>
            <person name="Adam C."/>
            <person name="Daum C."/>
            <person name="Floudas D."/>
            <person name="Sun H."/>
            <person name="Yadav J.S."/>
            <person name="Pangilinan J."/>
            <person name="Larsson K.H."/>
            <person name="Matsuura K."/>
            <person name="Barry K."/>
            <person name="Labutti K."/>
            <person name="Kuo R."/>
            <person name="Ohm R.A."/>
            <person name="Bhattacharya S.S."/>
            <person name="Shirouzu T."/>
            <person name="Yoshinaga Y."/>
            <person name="Martin F.M."/>
            <person name="Grigoriev I.V."/>
            <person name="Hibbett D.S."/>
        </authorList>
    </citation>
    <scope>NUCLEOTIDE SEQUENCE [LARGE SCALE GENOMIC DNA]</scope>
    <source>
        <strain evidence="4 5">CBS 109695</strain>
    </source>
</reference>
<dbReference type="CDD" id="cd00882">
    <property type="entry name" value="Ras_like_GTPase"/>
    <property type="match status" value="1"/>
</dbReference>
<dbReference type="EMBL" id="KV417557">
    <property type="protein sequence ID" value="KZP20227.1"/>
    <property type="molecule type" value="Genomic_DNA"/>
</dbReference>
<proteinExistence type="predicted"/>
<keyword evidence="1" id="KW-0175">Coiled coil</keyword>
<dbReference type="GO" id="GO:0005525">
    <property type="term" value="F:GTP binding"/>
    <property type="evidence" value="ECO:0007669"/>
    <property type="project" value="InterPro"/>
</dbReference>